<accession>A0ABU9H7H3</accession>
<gene>
    <name evidence="2" type="ORF">V6255_01245</name>
</gene>
<comment type="caution">
    <text evidence="2">The sequence shown here is derived from an EMBL/GenBank/DDBJ whole genome shotgun (WGS) entry which is preliminary data.</text>
</comment>
<dbReference type="RefSeq" id="WP_341626511.1">
    <property type="nucleotide sequence ID" value="NZ_JBAKBA010000002.1"/>
</dbReference>
<dbReference type="EMBL" id="JBAKBA010000002">
    <property type="protein sequence ID" value="MEL0657748.1"/>
    <property type="molecule type" value="Genomic_DNA"/>
</dbReference>
<reference evidence="2 3" key="1">
    <citation type="submission" date="2024-02" db="EMBL/GenBank/DDBJ databases">
        <title>Bacteria isolated from the canopy kelp, Nereocystis luetkeana.</title>
        <authorList>
            <person name="Pfister C.A."/>
            <person name="Younker I.T."/>
            <person name="Light S.H."/>
        </authorList>
    </citation>
    <scope>NUCLEOTIDE SEQUENCE [LARGE SCALE GENOMIC DNA]</scope>
    <source>
        <strain evidence="2 3">TI.2.07</strain>
    </source>
</reference>
<keyword evidence="3" id="KW-1185">Reference proteome</keyword>
<proteinExistence type="predicted"/>
<keyword evidence="1" id="KW-0472">Membrane</keyword>
<keyword evidence="1" id="KW-1133">Transmembrane helix</keyword>
<dbReference type="Proteomes" id="UP001366060">
    <property type="component" value="Unassembled WGS sequence"/>
</dbReference>
<protein>
    <submittedName>
        <fullName evidence="2">Uncharacterized protein</fullName>
    </submittedName>
</protein>
<evidence type="ECO:0000313" key="3">
    <source>
        <dbReference type="Proteomes" id="UP001366060"/>
    </source>
</evidence>
<keyword evidence="1" id="KW-0812">Transmembrane</keyword>
<evidence type="ECO:0000313" key="2">
    <source>
        <dbReference type="EMBL" id="MEL0657748.1"/>
    </source>
</evidence>
<name>A0ABU9H7H3_9GAMM</name>
<organism evidence="2 3">
    <name type="scientific">Psychromonas arctica</name>
    <dbReference type="NCBI Taxonomy" id="168275"/>
    <lineage>
        <taxon>Bacteria</taxon>
        <taxon>Pseudomonadati</taxon>
        <taxon>Pseudomonadota</taxon>
        <taxon>Gammaproteobacteria</taxon>
        <taxon>Alteromonadales</taxon>
        <taxon>Psychromonadaceae</taxon>
        <taxon>Psychromonas</taxon>
    </lineage>
</organism>
<sequence>MRNSTASLCVNGGTVLEKFWIGLIGVVVGSVLTVLREHYSEWRAHRTDARYLAVRLTCLLDNFVGDCFEVVCDNGEQDEQGISTPMISAPKFNVNDLDGKWQSLPFEYMYEALDLPNKLTDSNERVSFAAEYGDGFPDYIDFFKERQYQFSVLGLQAAILSNKLREKYSMPTKTYGDRKPIECFIEHKNKFEASEKCT</sequence>
<evidence type="ECO:0000256" key="1">
    <source>
        <dbReference type="SAM" id="Phobius"/>
    </source>
</evidence>
<feature type="transmembrane region" description="Helical" evidence="1">
    <location>
        <begin position="20"/>
        <end position="36"/>
    </location>
</feature>